<accession>A0ABS5KQ12</accession>
<sequence length="818" mass="89198">MSIPATQAWRGQWIWSARSGVGAPAPDNPMNGALDPEYYDRRVLFRRSFELDEVPDEAPFRITADSRYVLYVNGVELSRGPVRHGQRELRYDHGDAAPVLRAGHNTVAVFARFYGGRTAWWLPTPTTFTLGGGSLVAELRVGQEWIATDDSWRYREATAWTPSRPLTTISPQIPEVFDARELDPQWASPEYDDGDWDAARVVASIHVGGIGRTRPPVDPYGAVLARPIPQLTAAPQDPETVSVTTVTSLAEPDLLEPAATRLTAALRETGENRTDPDAWHPGLTIPAGDHLLVVDFGKVVSGTVRFALTAEPGTTLIGALVETPKPAALASAQTFHYTARGRADAFEAHDPSGGRYLLLIGGAATLDDLAVVERLRPRPTGPYFACSDPLLNRVHATGLRTVDLTAHDAYIDCPTREQRAWTGDSVVHQSVDLVANPDWSLARWHPVLAARPRPDGLLPMVAAGDAADPGIVSIPDWSLHWMRSVHNLYRYTGDADLVGALLPTAENVLRWFTSFLGRDGLLHDVTGWVLVDWSPVPVSATSAALNALFARALADFAEMADWLGDSGRARWAWTLHTKLAQGFEVFWDEERWAYRDQMVDGVVQPSVSEHTTAAAVCAEIVPTERHVRLRTFLLNRSPMFTRSPVAAHGSDADGAPAAAAMFAAPIPDWDTAQLVVGAQPFFRYVVHDALALLGAADRLPDLCRDWGKLLDAGPTALRETWEGGSACHGWSATPSRDLLVYVLGITPAEPGYARVRIAPRLGDLEWARGAVPTPHGLLEVRVDDLSVLVDSPVPVDLSLREDQPSISLPPGRRMVPLT</sequence>
<dbReference type="Pfam" id="PF08531">
    <property type="entry name" value="Bac_rhamnosid_N"/>
    <property type="match status" value="1"/>
</dbReference>
<dbReference type="RefSeq" id="WP_212009702.1">
    <property type="nucleotide sequence ID" value="NZ_JAAFYZ010000041.1"/>
</dbReference>
<dbReference type="InterPro" id="IPR013737">
    <property type="entry name" value="Bac_rhamnosid_N"/>
</dbReference>
<dbReference type="InterPro" id="IPR035396">
    <property type="entry name" value="Bac_rhamnosid6H"/>
</dbReference>
<dbReference type="Gene3D" id="2.60.120.260">
    <property type="entry name" value="Galactose-binding domain-like"/>
    <property type="match status" value="2"/>
</dbReference>
<feature type="domain" description="Alpha-L-rhamnosidase C-terminal" evidence="3">
    <location>
        <begin position="744"/>
        <end position="781"/>
    </location>
</feature>
<dbReference type="EMBL" id="JAAFYZ010000041">
    <property type="protein sequence ID" value="MBS2548129.1"/>
    <property type="molecule type" value="Genomic_DNA"/>
</dbReference>
<evidence type="ECO:0000313" key="5">
    <source>
        <dbReference type="Proteomes" id="UP000730482"/>
    </source>
</evidence>
<keyword evidence="5" id="KW-1185">Reference proteome</keyword>
<dbReference type="InterPro" id="IPR008928">
    <property type="entry name" value="6-hairpin_glycosidase_sf"/>
</dbReference>
<name>A0ABS5KQ12_9ACTN</name>
<evidence type="ECO:0000313" key="4">
    <source>
        <dbReference type="EMBL" id="MBS2548129.1"/>
    </source>
</evidence>
<dbReference type="Pfam" id="PF17390">
    <property type="entry name" value="Bac_rhamnosid_C"/>
    <property type="match status" value="1"/>
</dbReference>
<feature type="domain" description="Alpha-L-rhamnosidase six-hairpin glycosidase" evidence="2">
    <location>
        <begin position="383"/>
        <end position="583"/>
    </location>
</feature>
<dbReference type="PANTHER" id="PTHR34987:SF2">
    <property type="entry name" value="B, PUTATIVE (AFU_ORTHOLOGUE AFUA_7G05040)-RELATED"/>
    <property type="match status" value="1"/>
</dbReference>
<dbReference type="SUPFAM" id="SSF48208">
    <property type="entry name" value="Six-hairpin glycosidases"/>
    <property type="match status" value="1"/>
</dbReference>
<dbReference type="Proteomes" id="UP000730482">
    <property type="component" value="Unassembled WGS sequence"/>
</dbReference>
<protein>
    <submittedName>
        <fullName evidence="4">Alpha-L-rhamnosidase N-terminal domain-containing protein</fullName>
    </submittedName>
</protein>
<evidence type="ECO:0000259" key="2">
    <source>
        <dbReference type="Pfam" id="PF17389"/>
    </source>
</evidence>
<reference evidence="4 5" key="1">
    <citation type="submission" date="2020-02" db="EMBL/GenBank/DDBJ databases">
        <title>Acidophilic actinobacteria isolated from forest soil.</title>
        <authorList>
            <person name="Golinska P."/>
        </authorList>
    </citation>
    <scope>NUCLEOTIDE SEQUENCE [LARGE SCALE GENOMIC DNA]</scope>
    <source>
        <strain evidence="4 5">NL8</strain>
    </source>
</reference>
<proteinExistence type="predicted"/>
<dbReference type="PANTHER" id="PTHR34987">
    <property type="entry name" value="C, PUTATIVE (AFU_ORTHOLOGUE AFUA_3G02880)-RELATED"/>
    <property type="match status" value="1"/>
</dbReference>
<organism evidence="4 5">
    <name type="scientific">Catenulispora pinistramenti</name>
    <dbReference type="NCBI Taxonomy" id="2705254"/>
    <lineage>
        <taxon>Bacteria</taxon>
        <taxon>Bacillati</taxon>
        <taxon>Actinomycetota</taxon>
        <taxon>Actinomycetes</taxon>
        <taxon>Catenulisporales</taxon>
        <taxon>Catenulisporaceae</taxon>
        <taxon>Catenulispora</taxon>
    </lineage>
</organism>
<comment type="caution">
    <text evidence="4">The sequence shown here is derived from an EMBL/GenBank/DDBJ whole genome shotgun (WGS) entry which is preliminary data.</text>
</comment>
<dbReference type="Gene3D" id="2.60.420.10">
    <property type="entry name" value="Maltose phosphorylase, domain 3"/>
    <property type="match status" value="1"/>
</dbReference>
<feature type="domain" description="Bacterial alpha-L-rhamnosidase N-terminal" evidence="1">
    <location>
        <begin position="60"/>
        <end position="203"/>
    </location>
</feature>
<dbReference type="InterPro" id="IPR012341">
    <property type="entry name" value="6hp_glycosidase-like_sf"/>
</dbReference>
<dbReference type="Gene3D" id="1.50.10.10">
    <property type="match status" value="1"/>
</dbReference>
<evidence type="ECO:0000259" key="3">
    <source>
        <dbReference type="Pfam" id="PF17390"/>
    </source>
</evidence>
<dbReference type="Pfam" id="PF17389">
    <property type="entry name" value="Bac_rhamnosid6H"/>
    <property type="match status" value="1"/>
</dbReference>
<dbReference type="InterPro" id="IPR035398">
    <property type="entry name" value="Bac_rhamnosid_C"/>
</dbReference>
<evidence type="ECO:0000259" key="1">
    <source>
        <dbReference type="Pfam" id="PF08531"/>
    </source>
</evidence>
<gene>
    <name evidence="4" type="ORF">KGQ19_14775</name>
</gene>